<protein>
    <submittedName>
        <fullName evidence="1">Uncharacterized protein</fullName>
    </submittedName>
</protein>
<gene>
    <name evidence="1" type="ORF">D2N39_21345</name>
</gene>
<comment type="caution">
    <text evidence="1">The sequence shown here is derived from an EMBL/GenBank/DDBJ whole genome shotgun (WGS) entry which is preliminary data.</text>
</comment>
<dbReference type="OrthoDB" id="7998346at2"/>
<proteinExistence type="predicted"/>
<reference evidence="1 2" key="1">
    <citation type="submission" date="2018-09" db="EMBL/GenBank/DDBJ databases">
        <title>Gemmobacter lutimaris sp. nov., a marine bacterium isolated from tidal flat.</title>
        <authorList>
            <person name="Lee D.W."/>
            <person name="Yoo Y."/>
            <person name="Kim J.-J."/>
            <person name="Kim B.S."/>
        </authorList>
    </citation>
    <scope>NUCLEOTIDE SEQUENCE [LARGE SCALE GENOMIC DNA]</scope>
    <source>
        <strain evidence="1 2">YJ-T1-11</strain>
    </source>
</reference>
<evidence type="ECO:0000313" key="2">
    <source>
        <dbReference type="Proteomes" id="UP000266649"/>
    </source>
</evidence>
<dbReference type="Proteomes" id="UP000266649">
    <property type="component" value="Unassembled WGS sequence"/>
</dbReference>
<evidence type="ECO:0000313" key="1">
    <source>
        <dbReference type="EMBL" id="RID89757.1"/>
    </source>
</evidence>
<dbReference type="AlphaFoldDB" id="A0A398BJQ3"/>
<sequence length="284" mass="31673">MTKSFSITVYPDPLAGEYLTVSDALNQILDMIDALERAESPNQGERKIVWRLTKAHTNSPPFTLVAEAYPCKPDLSVVLEANRVTGVLAGDVKNLLEGRVEGVVFDAIPTIKRIIARNTTNIQRTEVVIDGAEAFNISPHNARVAQAAIERVEIAQREAAPDWKRTEYGTVEGEIVGLTKWNGKPALVVVERLSEKDFTCVLSNELSERLGPQHNWAEVWEGRRVHLTGALQYNSDGDLKRADIENFEEVPWTDVRIADLKNLDVLDGRTLKEHLDLLRGEEVG</sequence>
<dbReference type="RefSeq" id="WP_119136775.1">
    <property type="nucleotide sequence ID" value="NZ_QXXQ01000024.1"/>
</dbReference>
<keyword evidence="2" id="KW-1185">Reference proteome</keyword>
<name>A0A398BJQ3_9RHOB</name>
<accession>A0A398BJQ3</accession>
<organism evidence="1 2">
    <name type="scientific">Gemmobacter lutimaris</name>
    <dbReference type="NCBI Taxonomy" id="2306023"/>
    <lineage>
        <taxon>Bacteria</taxon>
        <taxon>Pseudomonadati</taxon>
        <taxon>Pseudomonadota</taxon>
        <taxon>Alphaproteobacteria</taxon>
        <taxon>Rhodobacterales</taxon>
        <taxon>Paracoccaceae</taxon>
        <taxon>Gemmobacter</taxon>
    </lineage>
</organism>
<dbReference type="EMBL" id="QXXQ01000024">
    <property type="protein sequence ID" value="RID89757.1"/>
    <property type="molecule type" value="Genomic_DNA"/>
</dbReference>